<organism evidence="1">
    <name type="scientific">Opuntia streptacantha</name>
    <name type="common">Prickly pear cactus</name>
    <name type="synonym">Opuntia cardona</name>
    <dbReference type="NCBI Taxonomy" id="393608"/>
    <lineage>
        <taxon>Eukaryota</taxon>
        <taxon>Viridiplantae</taxon>
        <taxon>Streptophyta</taxon>
        <taxon>Embryophyta</taxon>
        <taxon>Tracheophyta</taxon>
        <taxon>Spermatophyta</taxon>
        <taxon>Magnoliopsida</taxon>
        <taxon>eudicotyledons</taxon>
        <taxon>Gunneridae</taxon>
        <taxon>Pentapetalae</taxon>
        <taxon>Caryophyllales</taxon>
        <taxon>Cactineae</taxon>
        <taxon>Cactaceae</taxon>
        <taxon>Opuntioideae</taxon>
        <taxon>Opuntia</taxon>
    </lineage>
</organism>
<dbReference type="Gene3D" id="1.10.3450.10">
    <property type="entry name" value="TTHA0068-like"/>
    <property type="match status" value="1"/>
</dbReference>
<sequence>MQCLPRKHALLSPCHHPPILSARRHHCPLITTDFLSHTSNLIKCTRRSCRLLTQGHRSISFRKDEEDEDKDWTPNSASDRSSRFEEAVKLFNEREYYACHDVLESIWYDSNDPLRTLLHALLQCAVAFHHLFNQNHKGAMMELGEGVCKLRKLNLESGPFHRFEQEISAVLNFIYRTQLELAACNEGFCIAMGQTEKSYQLLEGFGAGQRLYLLEEANEDDISCTYILFDPQISYGGKGVPPTRVKLPTLQATSDHLMAWESY</sequence>
<dbReference type="PANTHER" id="PTHR34796">
    <property type="entry name" value="EXPRESSED PROTEIN"/>
    <property type="match status" value="1"/>
</dbReference>
<protein>
    <recommendedName>
        <fullName evidence="2">DUF309 domain-containing protein</fullName>
    </recommendedName>
</protein>
<dbReference type="InterPro" id="IPR005500">
    <property type="entry name" value="DUF309"/>
</dbReference>
<reference evidence="1" key="2">
    <citation type="submission" date="2020-07" db="EMBL/GenBank/DDBJ databases">
        <authorList>
            <person name="Vera ALvarez R."/>
            <person name="Arias-Moreno D.M."/>
            <person name="Jimenez-Jacinto V."/>
            <person name="Jimenez-Bremont J.F."/>
            <person name="Swaminathan K."/>
            <person name="Moose S.P."/>
            <person name="Guerrero-Gonzalez M.L."/>
            <person name="Marino-Ramirez L."/>
            <person name="Landsman D."/>
            <person name="Rodriguez-Kessler M."/>
            <person name="Delgado-Sanchez P."/>
        </authorList>
    </citation>
    <scope>NUCLEOTIDE SEQUENCE</scope>
    <source>
        <tissue evidence="1">Cladode</tissue>
    </source>
</reference>
<dbReference type="Pfam" id="PF03745">
    <property type="entry name" value="DUF309"/>
    <property type="match status" value="1"/>
</dbReference>
<dbReference type="InterPro" id="IPR023203">
    <property type="entry name" value="TTHA0068_sf"/>
</dbReference>
<dbReference type="AlphaFoldDB" id="A0A7C9DIU1"/>
<reference evidence="1" key="1">
    <citation type="journal article" date="2013" name="J. Plant Res.">
        <title>Effect of fungi and light on seed germination of three Opuntia species from semiarid lands of central Mexico.</title>
        <authorList>
            <person name="Delgado-Sanchez P."/>
            <person name="Jimenez-Bremont J.F."/>
            <person name="Guerrero-Gonzalez Mde L."/>
            <person name="Flores J."/>
        </authorList>
    </citation>
    <scope>NUCLEOTIDE SEQUENCE</scope>
    <source>
        <tissue evidence="1">Cladode</tissue>
    </source>
</reference>
<evidence type="ECO:0000313" key="1">
    <source>
        <dbReference type="EMBL" id="MBA4644260.1"/>
    </source>
</evidence>
<dbReference type="EMBL" id="GISG01137580">
    <property type="protein sequence ID" value="MBA4644260.1"/>
    <property type="molecule type" value="Transcribed_RNA"/>
</dbReference>
<proteinExistence type="predicted"/>
<dbReference type="PANTHER" id="PTHR34796:SF1">
    <property type="entry name" value="EXPRESSED PROTEIN"/>
    <property type="match status" value="1"/>
</dbReference>
<evidence type="ECO:0008006" key="2">
    <source>
        <dbReference type="Google" id="ProtNLM"/>
    </source>
</evidence>
<name>A0A7C9DIU1_OPUST</name>
<dbReference type="SUPFAM" id="SSF140663">
    <property type="entry name" value="TTHA0068-like"/>
    <property type="match status" value="1"/>
</dbReference>
<accession>A0A7C9DIU1</accession>